<name>A0A261UGP7_9BORD</name>
<dbReference type="Pfam" id="PF11740">
    <property type="entry name" value="KfrA_N"/>
    <property type="match status" value="1"/>
</dbReference>
<protein>
    <recommendedName>
        <fullName evidence="2">KfrA N-terminal DNA-binding domain-containing protein</fullName>
    </recommendedName>
</protein>
<feature type="domain" description="KfrA N-terminal DNA-binding" evidence="2">
    <location>
        <begin position="5"/>
        <end position="114"/>
    </location>
</feature>
<dbReference type="OrthoDB" id="583532at2"/>
<evidence type="ECO:0000313" key="4">
    <source>
        <dbReference type="Proteomes" id="UP000215767"/>
    </source>
</evidence>
<reference evidence="4" key="1">
    <citation type="submission" date="2017-05" db="EMBL/GenBank/DDBJ databases">
        <title>Complete and WGS of Bordetella genogroups.</title>
        <authorList>
            <person name="Spilker T."/>
            <person name="Lipuma J."/>
        </authorList>
    </citation>
    <scope>NUCLEOTIDE SEQUENCE [LARGE SCALE GENOMIC DNA]</scope>
    <source>
        <strain evidence="4">AU8856</strain>
    </source>
</reference>
<dbReference type="AlphaFoldDB" id="A0A261UGP7"/>
<evidence type="ECO:0000256" key="1">
    <source>
        <dbReference type="SAM" id="MobiDB-lite"/>
    </source>
</evidence>
<feature type="region of interest" description="Disordered" evidence="1">
    <location>
        <begin position="218"/>
        <end position="260"/>
    </location>
</feature>
<sequence length="348" mass="38695">MAITELDVHGAADALLREGERPTIERVRLKLGRGSPNTITGFLNTWFAGLGERLAGARDATLPDPVAKLAQEVWRAAIEQARRQAETHQSEAAAELARERDRLAAMEEELHQGQERLQAREADLELGLQALREQVVAAQDAAYTATVRLQAEQQQLAGARDSLAQARAEAESLRGQLVDMQTHQARSLADAHDRHAAQERRWLNDLDAERQLTKRLNAELERTRQAADRDRQAAEQERQGAERQRQAAEQARGEAQAQAAELQNELRRALRTETSLREELAATTARLDAAETAAGVNETAAARREADLLRQVRDLSAQLAAREKQLDEWARSLAPRRAARRDTKPQAG</sequence>
<proteinExistence type="predicted"/>
<feature type="compositionally biased region" description="Low complexity" evidence="1">
    <location>
        <begin position="247"/>
        <end position="260"/>
    </location>
</feature>
<feature type="region of interest" description="Disordered" evidence="1">
    <location>
        <begin position="327"/>
        <end position="348"/>
    </location>
</feature>
<comment type="caution">
    <text evidence="3">The sequence shown here is derived from an EMBL/GenBank/DDBJ whole genome shotgun (WGS) entry which is preliminary data.</text>
</comment>
<keyword evidence="4" id="KW-1185">Reference proteome</keyword>
<evidence type="ECO:0000259" key="2">
    <source>
        <dbReference type="Pfam" id="PF11740"/>
    </source>
</evidence>
<organism evidence="3 4">
    <name type="scientific">Bordetella genomosp. 11</name>
    <dbReference type="NCBI Taxonomy" id="1416808"/>
    <lineage>
        <taxon>Bacteria</taxon>
        <taxon>Pseudomonadati</taxon>
        <taxon>Pseudomonadota</taxon>
        <taxon>Betaproteobacteria</taxon>
        <taxon>Burkholderiales</taxon>
        <taxon>Alcaligenaceae</taxon>
        <taxon>Bordetella</taxon>
    </lineage>
</organism>
<gene>
    <name evidence="3" type="ORF">CAL28_15395</name>
</gene>
<dbReference type="InterPro" id="IPR021104">
    <property type="entry name" value="KfrA_DNA-bd_N"/>
</dbReference>
<accession>A0A261UGP7</accession>
<dbReference type="Proteomes" id="UP000215767">
    <property type="component" value="Unassembled WGS sequence"/>
</dbReference>
<feature type="compositionally biased region" description="Basic and acidic residues" evidence="1">
    <location>
        <begin position="218"/>
        <end position="246"/>
    </location>
</feature>
<dbReference type="EMBL" id="NEVS01000004">
    <property type="protein sequence ID" value="OZI60765.1"/>
    <property type="molecule type" value="Genomic_DNA"/>
</dbReference>
<dbReference type="RefSeq" id="WP_094842171.1">
    <property type="nucleotide sequence ID" value="NZ_NEVS01000004.1"/>
</dbReference>
<evidence type="ECO:0000313" key="3">
    <source>
        <dbReference type="EMBL" id="OZI60765.1"/>
    </source>
</evidence>